<feature type="domain" description="Transcriptional regulator HTH-type FeoC" evidence="1">
    <location>
        <begin position="4"/>
        <end position="69"/>
    </location>
</feature>
<evidence type="ECO:0000259" key="1">
    <source>
        <dbReference type="Pfam" id="PF09012"/>
    </source>
</evidence>
<sequence length="85" mass="9195">MNPLLEVYQLLAQQGPLDAGQLQQRCRLSPAMLAALLTQLERMNRIAPVPADTPSCAAGSCGNCPAHRRCAPVRYRACLPFNTSS</sequence>
<dbReference type="AlphaFoldDB" id="A0A2N5E6P6"/>
<evidence type="ECO:0000313" key="2">
    <source>
        <dbReference type="EMBL" id="PLR36992.1"/>
    </source>
</evidence>
<organism evidence="2 3">
    <name type="scientific">Chimaeribacter coloradensis</name>
    <dbReference type="NCBI Taxonomy" id="2060068"/>
    <lineage>
        <taxon>Bacteria</taxon>
        <taxon>Pseudomonadati</taxon>
        <taxon>Pseudomonadota</taxon>
        <taxon>Gammaproteobacteria</taxon>
        <taxon>Enterobacterales</taxon>
        <taxon>Yersiniaceae</taxon>
        <taxon>Chimaeribacter</taxon>
    </lineage>
</organism>
<protein>
    <recommendedName>
        <fullName evidence="1">Transcriptional regulator HTH-type FeoC domain-containing protein</fullName>
    </recommendedName>
</protein>
<proteinExistence type="predicted"/>
<reference evidence="2 3" key="1">
    <citation type="submission" date="2017-12" db="EMBL/GenBank/DDBJ databases">
        <title>Characterization of six clinical isolates of Enterochimera gen. nov., a novel genus of the Yersiniaciae family and the three species Enterochimera arupensis sp. nov., Enterochimera coloradensis sp. nov, and Enterochimera californica sp. nov.</title>
        <authorList>
            <person name="Rossi A."/>
            <person name="Fisher M."/>
        </authorList>
    </citation>
    <scope>NUCLEOTIDE SEQUENCE [LARGE SCALE GENOMIC DNA]</scope>
    <source>
        <strain evidence="3">2016-Iso4</strain>
    </source>
</reference>
<dbReference type="InterPro" id="IPR015102">
    <property type="entry name" value="Tscrpt_reg_HTH_FeoC"/>
</dbReference>
<dbReference type="SUPFAM" id="SSF46785">
    <property type="entry name" value="Winged helix' DNA-binding domain"/>
    <property type="match status" value="1"/>
</dbReference>
<evidence type="ECO:0000313" key="3">
    <source>
        <dbReference type="Proteomes" id="UP000234503"/>
    </source>
</evidence>
<gene>
    <name evidence="2" type="ORF">CYR32_08195</name>
</gene>
<name>A0A2N5E6P6_9GAMM</name>
<dbReference type="EMBL" id="PJZH01000005">
    <property type="protein sequence ID" value="PLR36992.1"/>
    <property type="molecule type" value="Genomic_DNA"/>
</dbReference>
<dbReference type="Pfam" id="PF09012">
    <property type="entry name" value="FeoC"/>
    <property type="match status" value="1"/>
</dbReference>
<dbReference type="OrthoDB" id="6903254at2"/>
<comment type="caution">
    <text evidence="2">The sequence shown here is derived from an EMBL/GenBank/DDBJ whole genome shotgun (WGS) entry which is preliminary data.</text>
</comment>
<dbReference type="InterPro" id="IPR036390">
    <property type="entry name" value="WH_DNA-bd_sf"/>
</dbReference>
<dbReference type="Proteomes" id="UP000234503">
    <property type="component" value="Unassembled WGS sequence"/>
</dbReference>
<dbReference type="InterPro" id="IPR036388">
    <property type="entry name" value="WH-like_DNA-bd_sf"/>
</dbReference>
<dbReference type="RefSeq" id="WP_101823893.1">
    <property type="nucleotide sequence ID" value="NZ_PJZH01000005.1"/>
</dbReference>
<keyword evidence="3" id="KW-1185">Reference proteome</keyword>
<accession>A0A2N5E6P6</accession>
<dbReference type="Gene3D" id="1.10.10.10">
    <property type="entry name" value="Winged helix-like DNA-binding domain superfamily/Winged helix DNA-binding domain"/>
    <property type="match status" value="1"/>
</dbReference>